<dbReference type="AlphaFoldDB" id="A0A392TDH4"/>
<name>A0A392TDH4_9FABA</name>
<accession>A0A392TDH4</accession>
<reference evidence="1 2" key="1">
    <citation type="journal article" date="2018" name="Front. Plant Sci.">
        <title>Red Clover (Trifolium pratense) and Zigzag Clover (T. medium) - A Picture of Genomic Similarities and Differences.</title>
        <authorList>
            <person name="Dluhosova J."/>
            <person name="Istvanek J."/>
            <person name="Nedelnik J."/>
            <person name="Repkova J."/>
        </authorList>
    </citation>
    <scope>NUCLEOTIDE SEQUENCE [LARGE SCALE GENOMIC DNA]</scope>
    <source>
        <strain evidence="2">cv. 10/8</strain>
        <tissue evidence="1">Leaf</tissue>
    </source>
</reference>
<protein>
    <submittedName>
        <fullName evidence="1">Uncharacterized protein</fullName>
    </submittedName>
</protein>
<proteinExistence type="predicted"/>
<evidence type="ECO:0000313" key="1">
    <source>
        <dbReference type="EMBL" id="MCI58634.1"/>
    </source>
</evidence>
<comment type="caution">
    <text evidence="1">The sequence shown here is derived from an EMBL/GenBank/DDBJ whole genome shotgun (WGS) entry which is preliminary data.</text>
</comment>
<keyword evidence="2" id="KW-1185">Reference proteome</keyword>
<dbReference type="EMBL" id="LXQA010549433">
    <property type="protein sequence ID" value="MCI58634.1"/>
    <property type="molecule type" value="Genomic_DNA"/>
</dbReference>
<evidence type="ECO:0000313" key="2">
    <source>
        <dbReference type="Proteomes" id="UP000265520"/>
    </source>
</evidence>
<dbReference type="Proteomes" id="UP000265520">
    <property type="component" value="Unassembled WGS sequence"/>
</dbReference>
<feature type="non-terminal residue" evidence="1">
    <location>
        <position position="1"/>
    </location>
</feature>
<organism evidence="1 2">
    <name type="scientific">Trifolium medium</name>
    <dbReference type="NCBI Taxonomy" id="97028"/>
    <lineage>
        <taxon>Eukaryota</taxon>
        <taxon>Viridiplantae</taxon>
        <taxon>Streptophyta</taxon>
        <taxon>Embryophyta</taxon>
        <taxon>Tracheophyta</taxon>
        <taxon>Spermatophyta</taxon>
        <taxon>Magnoliopsida</taxon>
        <taxon>eudicotyledons</taxon>
        <taxon>Gunneridae</taxon>
        <taxon>Pentapetalae</taxon>
        <taxon>rosids</taxon>
        <taxon>fabids</taxon>
        <taxon>Fabales</taxon>
        <taxon>Fabaceae</taxon>
        <taxon>Papilionoideae</taxon>
        <taxon>50 kb inversion clade</taxon>
        <taxon>NPAAA clade</taxon>
        <taxon>Hologalegina</taxon>
        <taxon>IRL clade</taxon>
        <taxon>Trifolieae</taxon>
        <taxon>Trifolium</taxon>
    </lineage>
</organism>
<sequence>KDTLTLTGVVTKMIEGAHQGIGSDSRTHLSPGLQRNKALLHCQVVRQNMLQLHKQHVKQCGLSLYLMS</sequence>